<dbReference type="AlphaFoldDB" id="A0A084H1X0"/>
<feature type="transmembrane region" description="Helical" evidence="1">
    <location>
        <begin position="214"/>
        <end position="231"/>
    </location>
</feature>
<dbReference type="PANTHER" id="PTHR37305">
    <property type="entry name" value="INTEGRAL MEMBRANE PROTEIN-RELATED"/>
    <property type="match status" value="1"/>
</dbReference>
<keyword evidence="3" id="KW-1185">Reference proteome</keyword>
<keyword evidence="1" id="KW-0472">Membrane</keyword>
<dbReference type="RefSeq" id="WP_029565208.1">
    <property type="nucleotide sequence ID" value="NZ_JNVC02000001.1"/>
</dbReference>
<evidence type="ECO:0008006" key="4">
    <source>
        <dbReference type="Google" id="ProtNLM"/>
    </source>
</evidence>
<evidence type="ECO:0000313" key="2">
    <source>
        <dbReference type="EMBL" id="KEZ53582.1"/>
    </source>
</evidence>
<keyword evidence="1" id="KW-0812">Transmembrane</keyword>
<dbReference type="PANTHER" id="PTHR37305:SF1">
    <property type="entry name" value="MEMBRANE PROTEIN"/>
    <property type="match status" value="1"/>
</dbReference>
<dbReference type="STRING" id="246786.GS18_0200915"/>
<feature type="transmembrane region" description="Helical" evidence="1">
    <location>
        <begin position="180"/>
        <end position="202"/>
    </location>
</feature>
<reference evidence="2 3" key="1">
    <citation type="journal article" date="2005" name="Int. J. Syst. Evol. Microbiol.">
        <title>Bacillus cibi sp. nov., isolated from jeotgal, a traditional Korean fermented seafood.</title>
        <authorList>
            <person name="Yoon J.H."/>
            <person name="Lee C.H."/>
            <person name="Oh T.K."/>
        </authorList>
    </citation>
    <scope>NUCLEOTIDE SEQUENCE [LARGE SCALE GENOMIC DNA]</scope>
    <source>
        <strain evidence="2 3">DSM 16189</strain>
    </source>
</reference>
<dbReference type="OrthoDB" id="72437at2"/>
<organism evidence="2 3">
    <name type="scientific">Metabacillus indicus</name>
    <name type="common">Bacillus indicus</name>
    <dbReference type="NCBI Taxonomy" id="246786"/>
    <lineage>
        <taxon>Bacteria</taxon>
        <taxon>Bacillati</taxon>
        <taxon>Bacillota</taxon>
        <taxon>Bacilli</taxon>
        <taxon>Bacillales</taxon>
        <taxon>Bacillaceae</taxon>
        <taxon>Metabacillus</taxon>
    </lineage>
</organism>
<evidence type="ECO:0000256" key="1">
    <source>
        <dbReference type="SAM" id="Phobius"/>
    </source>
</evidence>
<proteinExistence type="predicted"/>
<sequence>MNSTIMKAIIKKDLRDIIRSKNLFAVLIIIPVLFSSVIPAAILSAALFLDLEELAGSDAERMISSFMTQLNRESIAFETVEQQFVFLFLNYMLPSLFLLVPIITASVVAANSFVGEKERRTLESLLFSPVSVKTLFVSKIIGSFLPSLLVSLASFVLSGIIINSLGYQLYGQMIFPSANWLVLIFWLSPMVSLLTVLLNVLISSRVKTYQEAQNIGGVIVLPVVAMMAGQASGLFLVGAGVTFIIGLGLLLVNLLLVSRMAKFSDRYMLFEKQIH</sequence>
<dbReference type="Proteomes" id="UP000028549">
    <property type="component" value="Unassembled WGS sequence"/>
</dbReference>
<dbReference type="EMBL" id="JNVC02000001">
    <property type="protein sequence ID" value="KEZ53582.1"/>
    <property type="molecule type" value="Genomic_DNA"/>
</dbReference>
<feature type="transmembrane region" description="Helical" evidence="1">
    <location>
        <begin position="237"/>
        <end position="257"/>
    </location>
</feature>
<gene>
    <name evidence="2" type="ORF">GS18_0200915</name>
</gene>
<feature type="transmembrane region" description="Helical" evidence="1">
    <location>
        <begin position="21"/>
        <end position="49"/>
    </location>
</feature>
<keyword evidence="1" id="KW-1133">Transmembrane helix</keyword>
<feature type="transmembrane region" description="Helical" evidence="1">
    <location>
        <begin position="135"/>
        <end position="160"/>
    </location>
</feature>
<accession>A0A084H1X0</accession>
<dbReference type="GO" id="GO:0140359">
    <property type="term" value="F:ABC-type transporter activity"/>
    <property type="evidence" value="ECO:0007669"/>
    <property type="project" value="InterPro"/>
</dbReference>
<dbReference type="GO" id="GO:0005886">
    <property type="term" value="C:plasma membrane"/>
    <property type="evidence" value="ECO:0007669"/>
    <property type="project" value="UniProtKB-SubCell"/>
</dbReference>
<feature type="transmembrane region" description="Helical" evidence="1">
    <location>
        <begin position="91"/>
        <end position="114"/>
    </location>
</feature>
<comment type="caution">
    <text evidence="2">The sequence shown here is derived from an EMBL/GenBank/DDBJ whole genome shotgun (WGS) entry which is preliminary data.</text>
</comment>
<name>A0A084H1X0_METID</name>
<protein>
    <recommendedName>
        <fullName evidence="4">ABC transporter permease</fullName>
    </recommendedName>
</protein>
<dbReference type="Pfam" id="PF12679">
    <property type="entry name" value="ABC2_membrane_2"/>
    <property type="match status" value="1"/>
</dbReference>
<evidence type="ECO:0000313" key="3">
    <source>
        <dbReference type="Proteomes" id="UP000028549"/>
    </source>
</evidence>